<dbReference type="EMBL" id="PJMY01000003">
    <property type="protein sequence ID" value="PKV96709.1"/>
    <property type="molecule type" value="Genomic_DNA"/>
</dbReference>
<gene>
    <name evidence="1" type="ORF">ATK30_7669</name>
</gene>
<evidence type="ECO:0000313" key="1">
    <source>
        <dbReference type="EMBL" id="PKV96709.1"/>
    </source>
</evidence>
<reference evidence="1 2" key="1">
    <citation type="submission" date="2017-12" db="EMBL/GenBank/DDBJ databases">
        <title>Sequencing the genomes of 1000 Actinobacteria strains.</title>
        <authorList>
            <person name="Klenk H.-P."/>
        </authorList>
    </citation>
    <scope>NUCLEOTIDE SEQUENCE [LARGE SCALE GENOMIC DNA]</scope>
    <source>
        <strain evidence="1 2">DSM 45165</strain>
    </source>
</reference>
<dbReference type="Proteomes" id="UP000233750">
    <property type="component" value="Unassembled WGS sequence"/>
</dbReference>
<proteinExistence type="predicted"/>
<evidence type="ECO:0000313" key="2">
    <source>
        <dbReference type="Proteomes" id="UP000233750"/>
    </source>
</evidence>
<dbReference type="InterPro" id="IPR025358">
    <property type="entry name" value="DUF4262"/>
</dbReference>
<sequence>MTGAGTVLPVRGWGRMSAVTISALTEQEQSLIAWIENQARERGNAVIAVPADDQGAGYCFTACAWALHNVPEAVVIGLPDHMAPVLLDAYVDRSANGEIFEVGKRYEDFFEGAPVVFERVAKGHYPEYFGSAFLVYPDGDFPALQMIVATPDGHFPWHADAPEGFAEWQPVLTESGDPESWTPGVDGP</sequence>
<comment type="caution">
    <text evidence="1">The sequence shown here is derived from an EMBL/GenBank/DDBJ whole genome shotgun (WGS) entry which is preliminary data.</text>
</comment>
<accession>A0A2N3WS63</accession>
<organism evidence="1 2">
    <name type="scientific">Amycolatopsis echigonensis</name>
    <dbReference type="NCBI Taxonomy" id="2576905"/>
    <lineage>
        <taxon>Bacteria</taxon>
        <taxon>Bacillati</taxon>
        <taxon>Actinomycetota</taxon>
        <taxon>Actinomycetes</taxon>
        <taxon>Pseudonocardiales</taxon>
        <taxon>Pseudonocardiaceae</taxon>
        <taxon>Amycolatopsis</taxon>
    </lineage>
</organism>
<protein>
    <submittedName>
        <fullName evidence="1">Uncharacterized protein DUF4262</fullName>
    </submittedName>
</protein>
<dbReference type="Pfam" id="PF14081">
    <property type="entry name" value="DUF4262"/>
    <property type="match status" value="1"/>
</dbReference>
<name>A0A2N3WS63_9PSEU</name>
<dbReference type="AlphaFoldDB" id="A0A2N3WS63"/>
<keyword evidence="2" id="KW-1185">Reference proteome</keyword>